<accession>A0A2T5HDM6</accession>
<gene>
    <name evidence="1" type="ORF">C8N42_11117</name>
</gene>
<sequence length="72" mass="8255">MLQIIANEMMRGPDMTSPEVQHRREILARRRKTGQFVRAAWVQHLRVFPGKLGLFSVRHEIKAQPSVPHAAA</sequence>
<keyword evidence="2" id="KW-1185">Reference proteome</keyword>
<protein>
    <submittedName>
        <fullName evidence="1">Uncharacterized protein</fullName>
    </submittedName>
</protein>
<dbReference type="EMBL" id="QAOH01000011">
    <property type="protein sequence ID" value="PTQ69668.1"/>
    <property type="molecule type" value="Genomic_DNA"/>
</dbReference>
<organism evidence="1 2">
    <name type="scientific">Celeribacter persicus</name>
    <dbReference type="NCBI Taxonomy" id="1651082"/>
    <lineage>
        <taxon>Bacteria</taxon>
        <taxon>Pseudomonadati</taxon>
        <taxon>Pseudomonadota</taxon>
        <taxon>Alphaproteobacteria</taxon>
        <taxon>Rhodobacterales</taxon>
        <taxon>Roseobacteraceae</taxon>
        <taxon>Celeribacter</taxon>
    </lineage>
</organism>
<proteinExistence type="predicted"/>
<evidence type="ECO:0000313" key="2">
    <source>
        <dbReference type="Proteomes" id="UP000244077"/>
    </source>
</evidence>
<evidence type="ECO:0000313" key="1">
    <source>
        <dbReference type="EMBL" id="PTQ69668.1"/>
    </source>
</evidence>
<dbReference type="Proteomes" id="UP000244077">
    <property type="component" value="Unassembled WGS sequence"/>
</dbReference>
<name>A0A2T5HDM6_9RHOB</name>
<comment type="caution">
    <text evidence="1">The sequence shown here is derived from an EMBL/GenBank/DDBJ whole genome shotgun (WGS) entry which is preliminary data.</text>
</comment>
<reference evidence="1 2" key="1">
    <citation type="submission" date="2018-04" db="EMBL/GenBank/DDBJ databases">
        <title>Genomic Encyclopedia of Archaeal and Bacterial Type Strains, Phase II (KMG-II): from individual species to whole genera.</title>
        <authorList>
            <person name="Goeker M."/>
        </authorList>
    </citation>
    <scope>NUCLEOTIDE SEQUENCE [LARGE SCALE GENOMIC DNA]</scope>
    <source>
        <strain evidence="1 2">DSM 100434</strain>
    </source>
</reference>
<dbReference type="AlphaFoldDB" id="A0A2T5HDM6"/>